<organism evidence="1">
    <name type="scientific">uncultured marine thaumarchaeote KM3_34_C02</name>
    <dbReference type="NCBI Taxonomy" id="1456129"/>
    <lineage>
        <taxon>Archaea</taxon>
        <taxon>Nitrososphaerota</taxon>
        <taxon>environmental samples</taxon>
    </lineage>
</organism>
<protein>
    <recommendedName>
        <fullName evidence="2">Exosome subunit</fullName>
    </recommendedName>
</protein>
<proteinExistence type="predicted"/>
<dbReference type="Gene3D" id="3.30.1440.10">
    <property type="match status" value="1"/>
</dbReference>
<reference evidence="1" key="1">
    <citation type="journal article" date="2014" name="Genome Biol. Evol.">
        <title>Pangenome evidence for extensive interdomain horizontal transfer affecting lineage core and shell genes in uncultured planktonic thaumarchaeota and euryarchaeota.</title>
        <authorList>
            <person name="Deschamps P."/>
            <person name="Zivanovic Y."/>
            <person name="Moreira D."/>
            <person name="Rodriguez-Valera F."/>
            <person name="Lopez-Garcia P."/>
        </authorList>
    </citation>
    <scope>NUCLEOTIDE SEQUENCE</scope>
</reference>
<dbReference type="InterPro" id="IPR002739">
    <property type="entry name" value="PAB1135-like"/>
</dbReference>
<dbReference type="Pfam" id="PF01877">
    <property type="entry name" value="RNA_binding"/>
    <property type="match status" value="1"/>
</dbReference>
<dbReference type="PANTHER" id="PTHR38816">
    <property type="entry name" value="EXOSOME SUBUNIT, DUF54 FAMILY-RELATED"/>
    <property type="match status" value="1"/>
</dbReference>
<dbReference type="InterPro" id="IPR022803">
    <property type="entry name" value="Ribosomal_uL5_dom_sf"/>
</dbReference>
<dbReference type="SUPFAM" id="SSF55282">
    <property type="entry name" value="RL5-like"/>
    <property type="match status" value="1"/>
</dbReference>
<sequence length="138" mass="16163">MQLEIRIDLILHATENENKVLEELESVFHIEQKNFQIEQVPGHFNNPILLISSKLKKKSAVDFMKIFFSKMKKEDFHEIFDNVDEYVTSSGLSLRISKQKLVSKILTISKEDTIKISISTPVYVKNETKKIYQELMKM</sequence>
<dbReference type="AlphaFoldDB" id="A0A075H1J0"/>
<name>A0A075H1J0_9ARCH</name>
<evidence type="ECO:0000313" key="1">
    <source>
        <dbReference type="EMBL" id="AIF09035.1"/>
    </source>
</evidence>
<evidence type="ECO:0008006" key="2">
    <source>
        <dbReference type="Google" id="ProtNLM"/>
    </source>
</evidence>
<accession>A0A075H1J0</accession>
<dbReference type="PANTHER" id="PTHR38816:SF1">
    <property type="entry name" value="EXOSOME SUBUNIT"/>
    <property type="match status" value="1"/>
</dbReference>
<dbReference type="EMBL" id="KF900850">
    <property type="protein sequence ID" value="AIF09035.1"/>
    <property type="molecule type" value="Genomic_DNA"/>
</dbReference>